<dbReference type="PROSITE" id="PS51704">
    <property type="entry name" value="GP_PDE"/>
    <property type="match status" value="1"/>
</dbReference>
<dbReference type="GO" id="GO:0008081">
    <property type="term" value="F:phosphoric diester hydrolase activity"/>
    <property type="evidence" value="ECO:0007669"/>
    <property type="project" value="InterPro"/>
</dbReference>
<feature type="domain" description="GP-PDE" evidence="1">
    <location>
        <begin position="12"/>
        <end position="268"/>
    </location>
</feature>
<dbReference type="InterPro" id="IPR017946">
    <property type="entry name" value="PLC-like_Pdiesterase_TIM-brl"/>
</dbReference>
<dbReference type="InterPro" id="IPR030395">
    <property type="entry name" value="GP_PDE_dom"/>
</dbReference>
<dbReference type="SUPFAM" id="SSF51695">
    <property type="entry name" value="PLC-like phosphodiesterases"/>
    <property type="match status" value="1"/>
</dbReference>
<dbReference type="Gene3D" id="3.20.20.190">
    <property type="entry name" value="Phosphatidylinositol (PI) phosphodiesterase"/>
    <property type="match status" value="1"/>
</dbReference>
<dbReference type="PANTHER" id="PTHR43805:SF1">
    <property type="entry name" value="GP-PDE DOMAIN-CONTAINING PROTEIN"/>
    <property type="match status" value="1"/>
</dbReference>
<comment type="caution">
    <text evidence="2">The sequence shown here is derived from an EMBL/GenBank/DDBJ whole genome shotgun (WGS) entry which is preliminary data.</text>
</comment>
<dbReference type="AlphaFoldDB" id="A0A9W6HTP5"/>
<sequence>MTHPYFDATPAPRVLAHRGLPTPVQQDAQAPALSRADDFTVWENTALALAAAHAVGAVYIETDCRITSDGDVVLFHDETLLRVIGDPRAVSAVSTRELSDLMSQNGGLLTLSDALDAFPTVHFNIDVKAAEVAEQLGRVVASQAHRVLVTSFDDRTRLRALSSALGSGATMRPATSAGQATIVRALGAAHTRLPALIRRALRDVDALQIPERHAGVRVFSPALVRAAHRMGAEVHVWTVNAPADMKRLVEMGADGIVTDRADVALKTLTQP</sequence>
<organism evidence="2 3">
    <name type="scientific">Microbacterium keratanolyticum</name>
    <dbReference type="NCBI Taxonomy" id="67574"/>
    <lineage>
        <taxon>Bacteria</taxon>
        <taxon>Bacillati</taxon>
        <taxon>Actinomycetota</taxon>
        <taxon>Actinomycetes</taxon>
        <taxon>Micrococcales</taxon>
        <taxon>Microbacteriaceae</taxon>
        <taxon>Microbacterium</taxon>
    </lineage>
</organism>
<protein>
    <submittedName>
        <fullName evidence="2">Glycerophosphoryl diester phosphodiesterase</fullName>
    </submittedName>
</protein>
<dbReference type="PANTHER" id="PTHR43805">
    <property type="entry name" value="GLYCEROPHOSPHORYL DIESTER PHOSPHODIESTERASE"/>
    <property type="match status" value="1"/>
</dbReference>
<keyword evidence="3" id="KW-1185">Reference proteome</keyword>
<accession>A0A9W6HTP5</accession>
<proteinExistence type="predicted"/>
<evidence type="ECO:0000313" key="3">
    <source>
        <dbReference type="Proteomes" id="UP001142325"/>
    </source>
</evidence>
<evidence type="ECO:0000259" key="1">
    <source>
        <dbReference type="PROSITE" id="PS51704"/>
    </source>
</evidence>
<dbReference type="GO" id="GO:0006629">
    <property type="term" value="P:lipid metabolic process"/>
    <property type="evidence" value="ECO:0007669"/>
    <property type="project" value="InterPro"/>
</dbReference>
<dbReference type="RefSeq" id="WP_204939922.1">
    <property type="nucleotide sequence ID" value="NZ_BAAAUM010000002.1"/>
</dbReference>
<dbReference type="Pfam" id="PF03009">
    <property type="entry name" value="GDPD"/>
    <property type="match status" value="1"/>
</dbReference>
<evidence type="ECO:0000313" key="2">
    <source>
        <dbReference type="EMBL" id="GLK02373.1"/>
    </source>
</evidence>
<dbReference type="Proteomes" id="UP001142325">
    <property type="component" value="Unassembled WGS sequence"/>
</dbReference>
<reference evidence="2" key="2">
    <citation type="submission" date="2023-01" db="EMBL/GenBank/DDBJ databases">
        <authorList>
            <person name="Sun Q."/>
            <person name="Evtushenko L."/>
        </authorList>
    </citation>
    <scope>NUCLEOTIDE SEQUENCE</scope>
    <source>
        <strain evidence="2">VKM Ac-1958</strain>
    </source>
</reference>
<dbReference type="EMBL" id="BSET01000002">
    <property type="protein sequence ID" value="GLK02373.1"/>
    <property type="molecule type" value="Genomic_DNA"/>
</dbReference>
<name>A0A9W6HTP5_9MICO</name>
<gene>
    <name evidence="2" type="ORF">GCM10017596_20880</name>
</gene>
<reference evidence="2" key="1">
    <citation type="journal article" date="2014" name="Int. J. Syst. Evol. Microbiol.">
        <title>Complete genome sequence of Corynebacterium casei LMG S-19264T (=DSM 44701T), isolated from a smear-ripened cheese.</title>
        <authorList>
            <consortium name="US DOE Joint Genome Institute (JGI-PGF)"/>
            <person name="Walter F."/>
            <person name="Albersmeier A."/>
            <person name="Kalinowski J."/>
            <person name="Ruckert C."/>
        </authorList>
    </citation>
    <scope>NUCLEOTIDE SEQUENCE</scope>
    <source>
        <strain evidence="2">VKM Ac-1958</strain>
    </source>
</reference>